<reference evidence="5" key="1">
    <citation type="submission" date="2025-08" db="UniProtKB">
        <authorList>
            <consortium name="Ensembl"/>
        </authorList>
    </citation>
    <scope>IDENTIFICATION</scope>
</reference>
<dbReference type="GO" id="GO:0003950">
    <property type="term" value="F:NAD+ poly-ADP-ribosyltransferase activity"/>
    <property type="evidence" value="ECO:0007669"/>
    <property type="project" value="TreeGrafter"/>
</dbReference>
<dbReference type="InterPro" id="IPR051712">
    <property type="entry name" value="ARTD-AVP"/>
</dbReference>
<evidence type="ECO:0000313" key="5">
    <source>
        <dbReference type="Ensembl" id="ENSMMOP00000002108.1"/>
    </source>
</evidence>
<dbReference type="Proteomes" id="UP000261620">
    <property type="component" value="Unplaced"/>
</dbReference>
<dbReference type="PROSITE" id="PS50918">
    <property type="entry name" value="WWE"/>
    <property type="match status" value="1"/>
</dbReference>
<evidence type="ECO:0000313" key="6">
    <source>
        <dbReference type="Proteomes" id="UP000261620"/>
    </source>
</evidence>
<keyword evidence="2" id="KW-0539">Nucleus</keyword>
<evidence type="ECO:0000259" key="4">
    <source>
        <dbReference type="PROSITE" id="PS50918"/>
    </source>
</evidence>
<dbReference type="GO" id="GO:1990404">
    <property type="term" value="F:NAD+-protein mono-ADP-ribosyltransferase activity"/>
    <property type="evidence" value="ECO:0007669"/>
    <property type="project" value="TreeGrafter"/>
</dbReference>
<accession>A0A3Q3VN61</accession>
<comment type="subcellular location">
    <subcellularLocation>
        <location evidence="1">Nucleus</location>
    </subcellularLocation>
</comment>
<comment type="similarity">
    <text evidence="3">Belongs to the ARTD/PARP family.</text>
</comment>
<dbReference type="Ensembl" id="ENSMMOT00000002145.1">
    <property type="protein sequence ID" value="ENSMMOP00000002108.1"/>
    <property type="gene ID" value="ENSMMOG00000001738.1"/>
</dbReference>
<evidence type="ECO:0000256" key="3">
    <source>
        <dbReference type="ARBA" id="ARBA00024347"/>
    </source>
</evidence>
<sequence length="287" mass="32927">VTTGDKRFEWQLLVDRQWLRVDNDHVIESHYCHPGAKGISINTTQGQVYIDFDKLQTQSAAMTVRRLSVTSWGHADDIGWYFRDDQLWREYGSQTSGMLASSVSSKEVERHFILNPRGIFTFTVGSAVYTLDLSISSYLSSIYSTSDLPSASSSQLTDGGYKWEFMGDEGKWTEYQICSFDSAAIERQYQLNPEGQLHFRIRRYSYTLDFSSMDQDFLTLTTQHSSFMQGNNQCSMSSQDIELQYQQNPSGTIIFTTRSFSYELNFSAMTQRNLSTNTTKSVRRLNP</sequence>
<protein>
    <recommendedName>
        <fullName evidence="4">WWE domain-containing protein</fullName>
    </recommendedName>
</protein>
<dbReference type="OMA" id="DQLWCEY"/>
<dbReference type="InterPro" id="IPR037197">
    <property type="entry name" value="WWE_dom_sf"/>
</dbReference>
<dbReference type="GO" id="GO:0005634">
    <property type="term" value="C:nucleus"/>
    <property type="evidence" value="ECO:0007669"/>
    <property type="project" value="UniProtKB-SubCell"/>
</dbReference>
<proteinExistence type="inferred from homology"/>
<dbReference type="Gene3D" id="3.30.720.50">
    <property type="match status" value="3"/>
</dbReference>
<dbReference type="SUPFAM" id="SSF117839">
    <property type="entry name" value="WWE domain"/>
    <property type="match status" value="2"/>
</dbReference>
<dbReference type="Pfam" id="PF02825">
    <property type="entry name" value="WWE"/>
    <property type="match status" value="2"/>
</dbReference>
<dbReference type="Pfam" id="PF23466">
    <property type="entry name" value="WWE_4"/>
    <property type="match status" value="1"/>
</dbReference>
<evidence type="ECO:0000256" key="2">
    <source>
        <dbReference type="ARBA" id="ARBA00023242"/>
    </source>
</evidence>
<reference evidence="5" key="2">
    <citation type="submission" date="2025-09" db="UniProtKB">
        <authorList>
            <consortium name="Ensembl"/>
        </authorList>
    </citation>
    <scope>IDENTIFICATION</scope>
</reference>
<evidence type="ECO:0000256" key="1">
    <source>
        <dbReference type="ARBA" id="ARBA00004123"/>
    </source>
</evidence>
<organism evidence="5 6">
    <name type="scientific">Mola mola</name>
    <name type="common">Ocean sunfish</name>
    <name type="synonym">Tetraodon mola</name>
    <dbReference type="NCBI Taxonomy" id="94237"/>
    <lineage>
        <taxon>Eukaryota</taxon>
        <taxon>Metazoa</taxon>
        <taxon>Chordata</taxon>
        <taxon>Craniata</taxon>
        <taxon>Vertebrata</taxon>
        <taxon>Euteleostomi</taxon>
        <taxon>Actinopterygii</taxon>
        <taxon>Neopterygii</taxon>
        <taxon>Teleostei</taxon>
        <taxon>Neoteleostei</taxon>
        <taxon>Acanthomorphata</taxon>
        <taxon>Eupercaria</taxon>
        <taxon>Tetraodontiformes</taxon>
        <taxon>Molidae</taxon>
        <taxon>Mola</taxon>
    </lineage>
</organism>
<name>A0A3Q3VN61_MOLML</name>
<dbReference type="PANTHER" id="PTHR45740">
    <property type="entry name" value="POLY [ADP-RIBOSE] POLYMERASE"/>
    <property type="match status" value="1"/>
</dbReference>
<keyword evidence="6" id="KW-1185">Reference proteome</keyword>
<feature type="domain" description="WWE" evidence="4">
    <location>
        <begin position="149"/>
        <end position="229"/>
    </location>
</feature>
<dbReference type="AlphaFoldDB" id="A0A3Q3VN61"/>
<dbReference type="InterPro" id="IPR004170">
    <property type="entry name" value="WWE_dom"/>
</dbReference>
<dbReference type="PANTHER" id="PTHR45740:SF14">
    <property type="entry name" value="NOVEL PROTEIN"/>
    <property type="match status" value="1"/>
</dbReference>